<comment type="similarity">
    <text evidence="6">Belongs to the ABC-4 integral membrane protein family.</text>
</comment>
<evidence type="ECO:0000256" key="4">
    <source>
        <dbReference type="ARBA" id="ARBA00022989"/>
    </source>
</evidence>
<feature type="transmembrane region" description="Helical" evidence="7">
    <location>
        <begin position="278"/>
        <end position="307"/>
    </location>
</feature>
<keyword evidence="11" id="KW-1185">Reference proteome</keyword>
<keyword evidence="5 7" id="KW-0472">Membrane</keyword>
<dbReference type="InterPro" id="IPR025857">
    <property type="entry name" value="MacB_PCD"/>
</dbReference>
<evidence type="ECO:0000259" key="8">
    <source>
        <dbReference type="Pfam" id="PF02687"/>
    </source>
</evidence>
<dbReference type="InterPro" id="IPR003838">
    <property type="entry name" value="ABC3_permease_C"/>
</dbReference>
<dbReference type="InterPro" id="IPR050250">
    <property type="entry name" value="Macrolide_Exporter_MacB"/>
</dbReference>
<proteinExistence type="inferred from homology"/>
<keyword evidence="3 7" id="KW-0812">Transmembrane</keyword>
<dbReference type="GO" id="GO:0022857">
    <property type="term" value="F:transmembrane transporter activity"/>
    <property type="evidence" value="ECO:0007669"/>
    <property type="project" value="TreeGrafter"/>
</dbReference>
<dbReference type="AlphaFoldDB" id="A0A846MNR9"/>
<evidence type="ECO:0000259" key="9">
    <source>
        <dbReference type="Pfam" id="PF12704"/>
    </source>
</evidence>
<name>A0A846MNR9_9BACT</name>
<evidence type="ECO:0000256" key="6">
    <source>
        <dbReference type="ARBA" id="ARBA00038076"/>
    </source>
</evidence>
<feature type="transmembrane region" description="Helical" evidence="7">
    <location>
        <begin position="21"/>
        <end position="45"/>
    </location>
</feature>
<protein>
    <submittedName>
        <fullName evidence="10">Putative ABC transport system permease protein</fullName>
    </submittedName>
</protein>
<evidence type="ECO:0000256" key="5">
    <source>
        <dbReference type="ARBA" id="ARBA00023136"/>
    </source>
</evidence>
<feature type="transmembrane region" description="Helical" evidence="7">
    <location>
        <begin position="364"/>
        <end position="389"/>
    </location>
</feature>
<organism evidence="10 11">
    <name type="scientific">Thermonema lapsum</name>
    <dbReference type="NCBI Taxonomy" id="28195"/>
    <lineage>
        <taxon>Bacteria</taxon>
        <taxon>Pseudomonadati</taxon>
        <taxon>Bacteroidota</taxon>
        <taxon>Cytophagia</taxon>
        <taxon>Cytophagales</taxon>
        <taxon>Thermonemataceae</taxon>
        <taxon>Thermonema</taxon>
    </lineage>
</organism>
<comment type="subcellular location">
    <subcellularLocation>
        <location evidence="1">Cell membrane</location>
        <topology evidence="1">Multi-pass membrane protein</topology>
    </subcellularLocation>
</comment>
<dbReference type="GO" id="GO:0005886">
    <property type="term" value="C:plasma membrane"/>
    <property type="evidence" value="ECO:0007669"/>
    <property type="project" value="UniProtKB-SubCell"/>
</dbReference>
<evidence type="ECO:0000256" key="1">
    <source>
        <dbReference type="ARBA" id="ARBA00004651"/>
    </source>
</evidence>
<comment type="caution">
    <text evidence="10">The sequence shown here is derived from an EMBL/GenBank/DDBJ whole genome shotgun (WGS) entry which is preliminary data.</text>
</comment>
<keyword evidence="4 7" id="KW-1133">Transmembrane helix</keyword>
<feature type="domain" description="ABC3 transporter permease C-terminal" evidence="8">
    <location>
        <begin position="285"/>
        <end position="399"/>
    </location>
</feature>
<evidence type="ECO:0000313" key="11">
    <source>
        <dbReference type="Proteomes" id="UP000537126"/>
    </source>
</evidence>
<dbReference type="EMBL" id="JAASRN010000001">
    <property type="protein sequence ID" value="NIK73101.1"/>
    <property type="molecule type" value="Genomic_DNA"/>
</dbReference>
<dbReference type="RefSeq" id="WP_166918377.1">
    <property type="nucleotide sequence ID" value="NZ_JAASRN010000001.1"/>
</dbReference>
<dbReference type="Proteomes" id="UP000537126">
    <property type="component" value="Unassembled WGS sequence"/>
</dbReference>
<evidence type="ECO:0000256" key="3">
    <source>
        <dbReference type="ARBA" id="ARBA00022692"/>
    </source>
</evidence>
<dbReference type="PANTHER" id="PTHR30572:SF4">
    <property type="entry name" value="ABC TRANSPORTER PERMEASE YTRF"/>
    <property type="match status" value="1"/>
</dbReference>
<dbReference type="PANTHER" id="PTHR30572">
    <property type="entry name" value="MEMBRANE COMPONENT OF TRANSPORTER-RELATED"/>
    <property type="match status" value="1"/>
</dbReference>
<evidence type="ECO:0000256" key="7">
    <source>
        <dbReference type="SAM" id="Phobius"/>
    </source>
</evidence>
<evidence type="ECO:0000313" key="10">
    <source>
        <dbReference type="EMBL" id="NIK73101.1"/>
    </source>
</evidence>
<evidence type="ECO:0000256" key="2">
    <source>
        <dbReference type="ARBA" id="ARBA00022475"/>
    </source>
</evidence>
<feature type="transmembrane region" description="Helical" evidence="7">
    <location>
        <begin position="328"/>
        <end position="352"/>
    </location>
</feature>
<accession>A0A846MNR9</accession>
<sequence>MEKVEYIREAVRSVLSNRLRAILTAAIIAIGITALVGILTAISAIDNSVNSNLASLGANSFTINTEVGRWERMRKVAPPLRYHEVLQFEAMMKDKGTVAISTVLSFSAEAKYRSQKTNPNIQVVGSNVDYLKQQDVQTAKGRLFTEQEMENGQYVALIGSEIAQTLFDKEDPINKNIRVLGRSYKVVGVLEKRGSDMGGGSLDRSIIIPLTNARILFSSEPTFTVTVQVYRPEEFESVMAEAEMLMRRIRNDRVGAPSSFQIERNETLAEELSKITGYLSIGGGVISFITLLGASVGLMNIMLVSVTERTREIGTRKAIGATPRQIQWQFLLEAIAICQLGGIAGIIMGLLIGNGVARLMEIDVFIVPWGAMLLGVTVCAVVGVAAGFYPSYKASRLDPIEALRYE</sequence>
<gene>
    <name evidence="10" type="ORF">FHS56_000587</name>
</gene>
<dbReference type="Pfam" id="PF12704">
    <property type="entry name" value="MacB_PCD"/>
    <property type="match status" value="1"/>
</dbReference>
<dbReference type="Pfam" id="PF02687">
    <property type="entry name" value="FtsX"/>
    <property type="match status" value="1"/>
</dbReference>
<feature type="domain" description="MacB-like periplasmic core" evidence="9">
    <location>
        <begin position="22"/>
        <end position="243"/>
    </location>
</feature>
<reference evidence="10 11" key="1">
    <citation type="submission" date="2020-03" db="EMBL/GenBank/DDBJ databases">
        <title>Genomic Encyclopedia of Type Strains, Phase IV (KMG-IV): sequencing the most valuable type-strain genomes for metagenomic binning, comparative biology and taxonomic classification.</title>
        <authorList>
            <person name="Goeker M."/>
        </authorList>
    </citation>
    <scope>NUCLEOTIDE SEQUENCE [LARGE SCALE GENOMIC DNA]</scope>
    <source>
        <strain evidence="10 11">DSM 5718</strain>
    </source>
</reference>
<keyword evidence="2" id="KW-1003">Cell membrane</keyword>